<organism evidence="3 4">
    <name type="scientific">Insolitispirillum peregrinum</name>
    <dbReference type="NCBI Taxonomy" id="80876"/>
    <lineage>
        <taxon>Bacteria</taxon>
        <taxon>Pseudomonadati</taxon>
        <taxon>Pseudomonadota</taxon>
        <taxon>Alphaproteobacteria</taxon>
        <taxon>Rhodospirillales</taxon>
        <taxon>Novispirillaceae</taxon>
        <taxon>Insolitispirillum</taxon>
    </lineage>
</organism>
<dbReference type="Gene3D" id="1.25.40.10">
    <property type="entry name" value="Tetratricopeptide repeat domain"/>
    <property type="match status" value="1"/>
</dbReference>
<gene>
    <name evidence="3" type="ORF">SAMN05421779_102473</name>
</gene>
<dbReference type="EMBL" id="FTOA01000002">
    <property type="protein sequence ID" value="SIS52979.1"/>
    <property type="molecule type" value="Genomic_DNA"/>
</dbReference>
<dbReference type="AlphaFoldDB" id="A0A1N7JUF3"/>
<dbReference type="SUPFAM" id="SSF48452">
    <property type="entry name" value="TPR-like"/>
    <property type="match status" value="1"/>
</dbReference>
<dbReference type="InterPro" id="IPR011990">
    <property type="entry name" value="TPR-like_helical_dom_sf"/>
</dbReference>
<evidence type="ECO:0000256" key="1">
    <source>
        <dbReference type="SAM" id="MobiDB-lite"/>
    </source>
</evidence>
<dbReference type="Pfam" id="PF00027">
    <property type="entry name" value="cNMP_binding"/>
    <property type="match status" value="1"/>
</dbReference>
<evidence type="ECO:0000259" key="2">
    <source>
        <dbReference type="PROSITE" id="PS50042"/>
    </source>
</evidence>
<dbReference type="PANTHER" id="PTHR24567:SF74">
    <property type="entry name" value="HTH-TYPE TRANSCRIPTIONAL REGULATOR ARCR"/>
    <property type="match status" value="1"/>
</dbReference>
<dbReference type="PANTHER" id="PTHR24567">
    <property type="entry name" value="CRP FAMILY TRANSCRIPTIONAL REGULATORY PROTEIN"/>
    <property type="match status" value="1"/>
</dbReference>
<dbReference type="RefSeq" id="WP_076399331.1">
    <property type="nucleotide sequence ID" value="NZ_FTOA01000002.1"/>
</dbReference>
<dbReference type="InterPro" id="IPR000595">
    <property type="entry name" value="cNMP-bd_dom"/>
</dbReference>
<proteinExistence type="predicted"/>
<accession>A0A1N7JUF3</accession>
<dbReference type="CDD" id="cd00038">
    <property type="entry name" value="CAP_ED"/>
    <property type="match status" value="1"/>
</dbReference>
<evidence type="ECO:0000313" key="4">
    <source>
        <dbReference type="Proteomes" id="UP000185678"/>
    </source>
</evidence>
<dbReference type="SMART" id="SM00100">
    <property type="entry name" value="cNMP"/>
    <property type="match status" value="1"/>
</dbReference>
<dbReference type="PROSITE" id="PS50042">
    <property type="entry name" value="CNMP_BINDING_3"/>
    <property type="match status" value="1"/>
</dbReference>
<feature type="domain" description="Cyclic nucleotide-binding" evidence="2">
    <location>
        <begin position="1"/>
        <end position="106"/>
    </location>
</feature>
<keyword evidence="4" id="KW-1185">Reference proteome</keyword>
<evidence type="ECO:0000313" key="3">
    <source>
        <dbReference type="EMBL" id="SIS52979.1"/>
    </source>
</evidence>
<dbReference type="STRING" id="80876.SAMN05421779_102473"/>
<name>A0A1N7JUF3_9PROT</name>
<sequence length="634" mass="68698">MSKETRTYKTGEFIYQEGDASDCAYIIEAGRVELLKNGPSGPARIGGLSKGELLGEMGVLDQGPRNTSARAETTTKLEVIPRADFLKMIEKDPQAALKIMTRMAKRLRDSDEKLASTPAQSPKAPVTTSTPPTPSPLKTGGQAALPAPPVAGGALVPFMPIDPQTVPMHHLNASFQRQGLLDRLVDVFRGGRTAARRRPRTVAITSLSLDAEYDQRPYLLETLSNLDGLVTRATTNDFPAPPEGIAVRDLRQARLQARPLQAAEKADVLVWGGEDAEGRVISMYFSNKTLPDTDEPGFFPQDALLVVPGDFDETWGALLRGAAMAAAAGKPSTDYPLLPILAEQAAAIALQPPSSLTPAEQATVRAMFGHIAAQAGLAFGRTQLIDAAIQCYQAALPDMPHETTEDWVSLNKALGLLLLERAEKTNDEGVLRRAADAFTNALSGMQRNHDPRAWGNLHVRLGAVQFRIDMVSGDEQALREALSHYQTALTAFPRFESPWRWADVMTAIGQVLQVYGDHLKNTDILQKAVDVCQSALEIRSAEASPLLYAATRNNMGSALFLLARHTGDPEYMRLAALSFRDALAVHRSTGSGGPLARTILKNLDRAETALNRIENRRVAQPVWAGGDLPETSQD</sequence>
<dbReference type="Gene3D" id="2.60.120.10">
    <property type="entry name" value="Jelly Rolls"/>
    <property type="match status" value="1"/>
</dbReference>
<feature type="region of interest" description="Disordered" evidence="1">
    <location>
        <begin position="108"/>
        <end position="148"/>
    </location>
</feature>
<dbReference type="InterPro" id="IPR014710">
    <property type="entry name" value="RmlC-like_jellyroll"/>
</dbReference>
<reference evidence="3 4" key="1">
    <citation type="submission" date="2017-01" db="EMBL/GenBank/DDBJ databases">
        <authorList>
            <person name="Mah S.A."/>
            <person name="Swanson W.J."/>
            <person name="Moy G.W."/>
            <person name="Vacquier V.D."/>
        </authorList>
    </citation>
    <scope>NUCLEOTIDE SEQUENCE [LARGE SCALE GENOMIC DNA]</scope>
    <source>
        <strain evidence="3 4">DSM 11589</strain>
    </source>
</reference>
<dbReference type="InterPro" id="IPR050397">
    <property type="entry name" value="Env_Response_Regulators"/>
</dbReference>
<dbReference type="GO" id="GO:0003700">
    <property type="term" value="F:DNA-binding transcription factor activity"/>
    <property type="evidence" value="ECO:0007669"/>
    <property type="project" value="TreeGrafter"/>
</dbReference>
<dbReference type="GO" id="GO:0005829">
    <property type="term" value="C:cytosol"/>
    <property type="evidence" value="ECO:0007669"/>
    <property type="project" value="TreeGrafter"/>
</dbReference>
<dbReference type="InterPro" id="IPR018490">
    <property type="entry name" value="cNMP-bd_dom_sf"/>
</dbReference>
<protein>
    <submittedName>
        <fullName evidence="3">Cyclic nucleotide-binding domain-containing protein</fullName>
    </submittedName>
</protein>
<dbReference type="Proteomes" id="UP000185678">
    <property type="component" value="Unassembled WGS sequence"/>
</dbReference>
<dbReference type="SUPFAM" id="SSF51206">
    <property type="entry name" value="cAMP-binding domain-like"/>
    <property type="match status" value="1"/>
</dbReference>